<keyword evidence="9" id="KW-0503">Monooxygenase</keyword>
<sequence length="387" mass="43023">MQSKPTIAIIGAGLGGAAVAVLLQQAGFKIKVFEQAPEFSRLGAGIHIGPNVMKIFRRMGIEEKVSAMSSHPDFWFSRDGFTGDYLSRIPLGDYALKEYGAAYITVHRGDLHDVMLSPLGSGTVQFNKQLETIEDTGSEVVMTFTDGTTDTADIVIGADGINSRVREELLGVEAPTYSGWVAHRALITGAQLARFNHNFEDCIKWWTEDRHMMVYFTTGRRDEYYYVTGVPEPEWNSSASWVDSSREEMRAAFDGYHPTVQALIDATESVTKWPLKNRNPLPLWSRNRLVLLGDACHPMKPHMAQGACMAIEDAAMLVRCIEEVGLSEYQTAFDLYAANRVERASKVQRISNANTWLRTDEDPSWCFGYDLYGTPLVDIGSKVEGAA</sequence>
<keyword evidence="6" id="KW-0274">FAD</keyword>
<comment type="subunit">
    <text evidence="2">Monomer.</text>
</comment>
<evidence type="ECO:0000256" key="7">
    <source>
        <dbReference type="ARBA" id="ARBA00023002"/>
    </source>
</evidence>
<keyword evidence="4" id="KW-0732">Signal</keyword>
<evidence type="ECO:0000256" key="6">
    <source>
        <dbReference type="ARBA" id="ARBA00022827"/>
    </source>
</evidence>
<dbReference type="GO" id="GO:1901848">
    <property type="term" value="P:nicotinate catabolic process"/>
    <property type="evidence" value="ECO:0007669"/>
    <property type="project" value="UniProtKB-ARBA"/>
</dbReference>
<dbReference type="GO" id="GO:0043731">
    <property type="term" value="F:6-hydroxynicotinate 3-monooxygenase activity"/>
    <property type="evidence" value="ECO:0007669"/>
    <property type="project" value="UniProtKB-EC"/>
</dbReference>
<comment type="catalytic activity">
    <reaction evidence="10">
        <text>6-hydroxynicotinate + NADH + O2 + 2 H(+) = 2,5-dihydroxypyridine + CO2 + NAD(+) + H2O</text>
        <dbReference type="Rhea" id="RHEA:27333"/>
        <dbReference type="ChEBI" id="CHEBI:15377"/>
        <dbReference type="ChEBI" id="CHEBI:15378"/>
        <dbReference type="ChEBI" id="CHEBI:15379"/>
        <dbReference type="ChEBI" id="CHEBI:16364"/>
        <dbReference type="ChEBI" id="CHEBI:16526"/>
        <dbReference type="ChEBI" id="CHEBI:57540"/>
        <dbReference type="ChEBI" id="CHEBI:57664"/>
        <dbReference type="ChEBI" id="CHEBI:57945"/>
        <dbReference type="EC" id="1.14.13.114"/>
    </reaction>
</comment>
<dbReference type="InterPro" id="IPR002938">
    <property type="entry name" value="FAD-bd"/>
</dbReference>
<evidence type="ECO:0000256" key="12">
    <source>
        <dbReference type="ARBA" id="ARBA00067040"/>
    </source>
</evidence>
<evidence type="ECO:0000256" key="3">
    <source>
        <dbReference type="ARBA" id="ARBA00022630"/>
    </source>
</evidence>
<feature type="domain" description="FAD-binding" evidence="15">
    <location>
        <begin position="7"/>
        <end position="348"/>
    </location>
</feature>
<evidence type="ECO:0000256" key="4">
    <source>
        <dbReference type="ARBA" id="ARBA00022729"/>
    </source>
</evidence>
<dbReference type="Pfam" id="PF01494">
    <property type="entry name" value="FAD_binding_3"/>
    <property type="match status" value="1"/>
</dbReference>
<feature type="transmembrane region" description="Helical" evidence="14">
    <location>
        <begin position="6"/>
        <end position="23"/>
    </location>
</feature>
<reference evidence="16 17" key="1">
    <citation type="submission" date="2018-02" db="EMBL/GenBank/DDBJ databases">
        <title>novel marine gammaproteobacteria from coastal saline agro ecosystem.</title>
        <authorList>
            <person name="Krishnan R."/>
            <person name="Ramesh Kumar N."/>
        </authorList>
    </citation>
    <scope>NUCLEOTIDE SEQUENCE [LARGE SCALE GENOMIC DNA]</scope>
    <source>
        <strain evidence="16 17">228</strain>
    </source>
</reference>
<dbReference type="Gene3D" id="3.50.50.60">
    <property type="entry name" value="FAD/NAD(P)-binding domain"/>
    <property type="match status" value="1"/>
</dbReference>
<evidence type="ECO:0000256" key="2">
    <source>
        <dbReference type="ARBA" id="ARBA00011245"/>
    </source>
</evidence>
<evidence type="ECO:0000313" key="17">
    <source>
        <dbReference type="Proteomes" id="UP000238196"/>
    </source>
</evidence>
<evidence type="ECO:0000259" key="15">
    <source>
        <dbReference type="Pfam" id="PF01494"/>
    </source>
</evidence>
<dbReference type="GO" id="GO:0071949">
    <property type="term" value="F:FAD binding"/>
    <property type="evidence" value="ECO:0007669"/>
    <property type="project" value="InterPro"/>
</dbReference>
<evidence type="ECO:0000256" key="8">
    <source>
        <dbReference type="ARBA" id="ARBA00023027"/>
    </source>
</evidence>
<evidence type="ECO:0000313" key="16">
    <source>
        <dbReference type="EMBL" id="PPC78771.1"/>
    </source>
</evidence>
<protein>
    <recommendedName>
        <fullName evidence="13">6-hydroxynicotinate 3-monooxygenase</fullName>
        <ecNumber evidence="12">1.14.13.114</ecNumber>
    </recommendedName>
</protein>
<evidence type="ECO:0000256" key="11">
    <source>
        <dbReference type="ARBA" id="ARBA00061525"/>
    </source>
</evidence>
<evidence type="ECO:0000256" key="14">
    <source>
        <dbReference type="SAM" id="Phobius"/>
    </source>
</evidence>
<dbReference type="PANTHER" id="PTHR13789">
    <property type="entry name" value="MONOOXYGENASE"/>
    <property type="match status" value="1"/>
</dbReference>
<evidence type="ECO:0000256" key="10">
    <source>
        <dbReference type="ARBA" id="ARBA00051569"/>
    </source>
</evidence>
<dbReference type="PANTHER" id="PTHR13789:SF318">
    <property type="entry name" value="GERANYLGERANYL DIPHOSPHATE REDUCTASE"/>
    <property type="match status" value="1"/>
</dbReference>
<comment type="similarity">
    <text evidence="11">Belongs to the 6-hydroxynicotinate 3-monooxygenase family.</text>
</comment>
<dbReference type="InterPro" id="IPR036188">
    <property type="entry name" value="FAD/NAD-bd_sf"/>
</dbReference>
<dbReference type="PRINTS" id="PR00420">
    <property type="entry name" value="RNGMNOXGNASE"/>
</dbReference>
<keyword evidence="5" id="KW-0058">Aromatic hydrocarbons catabolism</keyword>
<dbReference type="OrthoDB" id="9782160at2"/>
<evidence type="ECO:0000256" key="9">
    <source>
        <dbReference type="ARBA" id="ARBA00023033"/>
    </source>
</evidence>
<name>A0A2S5KV79_9PROT</name>
<comment type="cofactor">
    <cofactor evidence="1">
        <name>FAD</name>
        <dbReference type="ChEBI" id="CHEBI:57692"/>
    </cofactor>
</comment>
<keyword evidence="14" id="KW-0812">Transmembrane</keyword>
<evidence type="ECO:0000256" key="5">
    <source>
        <dbReference type="ARBA" id="ARBA00022797"/>
    </source>
</evidence>
<keyword evidence="7" id="KW-0560">Oxidoreductase</keyword>
<proteinExistence type="inferred from homology"/>
<keyword evidence="3" id="KW-0285">Flavoprotein</keyword>
<accession>A0A2S5KV79</accession>
<dbReference type="EMBL" id="PRLP01000012">
    <property type="protein sequence ID" value="PPC78771.1"/>
    <property type="molecule type" value="Genomic_DNA"/>
</dbReference>
<dbReference type="InterPro" id="IPR050493">
    <property type="entry name" value="FAD-dep_Monooxygenase_BioMet"/>
</dbReference>
<dbReference type="SUPFAM" id="SSF54373">
    <property type="entry name" value="FAD-linked reductases, C-terminal domain"/>
    <property type="match status" value="1"/>
</dbReference>
<dbReference type="EC" id="1.14.13.114" evidence="12"/>
<dbReference type="FunFam" id="3.50.50.60:FF:000223">
    <property type="entry name" value="6-hydroxynicotinate 3-monooxygenase"/>
    <property type="match status" value="1"/>
</dbReference>
<organism evidence="16 17">
    <name type="scientific">Proteobacteria bacterium 228</name>
    <dbReference type="NCBI Taxonomy" id="2083153"/>
    <lineage>
        <taxon>Bacteria</taxon>
        <taxon>Pseudomonadati</taxon>
        <taxon>Pseudomonadota</taxon>
    </lineage>
</organism>
<gene>
    <name evidence="16" type="ORF">C4K68_04510</name>
</gene>
<keyword evidence="14" id="KW-0472">Membrane</keyword>
<dbReference type="AlphaFoldDB" id="A0A2S5KV79"/>
<comment type="caution">
    <text evidence="16">The sequence shown here is derived from an EMBL/GenBank/DDBJ whole genome shotgun (WGS) entry which is preliminary data.</text>
</comment>
<keyword evidence="8" id="KW-0520">NAD</keyword>
<dbReference type="Proteomes" id="UP000238196">
    <property type="component" value="Unassembled WGS sequence"/>
</dbReference>
<evidence type="ECO:0000256" key="1">
    <source>
        <dbReference type="ARBA" id="ARBA00001974"/>
    </source>
</evidence>
<dbReference type="SUPFAM" id="SSF51905">
    <property type="entry name" value="FAD/NAD(P)-binding domain"/>
    <property type="match status" value="1"/>
</dbReference>
<evidence type="ECO:0000256" key="13">
    <source>
        <dbReference type="ARBA" id="ARBA00070529"/>
    </source>
</evidence>
<keyword evidence="14" id="KW-1133">Transmembrane helix</keyword>